<feature type="domain" description="SLBB" evidence="17">
    <location>
        <begin position="146"/>
        <end position="224"/>
    </location>
</feature>
<keyword evidence="4" id="KW-1134">Transmembrane beta strand</keyword>
<comment type="subcellular location">
    <subcellularLocation>
        <location evidence="1">Cell outer membrane</location>
        <topology evidence="1">Multi-pass membrane protein</topology>
    </subcellularLocation>
</comment>
<evidence type="ECO:0000256" key="15">
    <source>
        <dbReference type="SAM" id="Phobius"/>
    </source>
</evidence>
<keyword evidence="3" id="KW-0813">Transport</keyword>
<evidence type="ECO:0000256" key="10">
    <source>
        <dbReference type="ARBA" id="ARBA00023114"/>
    </source>
</evidence>
<keyword evidence="11 15" id="KW-0472">Membrane</keyword>
<dbReference type="InterPro" id="IPR049712">
    <property type="entry name" value="Poly_export"/>
</dbReference>
<evidence type="ECO:0000256" key="14">
    <source>
        <dbReference type="ARBA" id="ARBA00023288"/>
    </source>
</evidence>
<evidence type="ECO:0000259" key="16">
    <source>
        <dbReference type="Pfam" id="PF02563"/>
    </source>
</evidence>
<dbReference type="EMBL" id="ACIJ02000021">
    <property type="protein sequence ID" value="EEX71386.1"/>
    <property type="molecule type" value="Genomic_DNA"/>
</dbReference>
<dbReference type="Gene3D" id="3.10.560.10">
    <property type="entry name" value="Outer membrane lipoprotein wza domain like"/>
    <property type="match status" value="1"/>
</dbReference>
<evidence type="ECO:0000256" key="6">
    <source>
        <dbReference type="ARBA" id="ARBA00022692"/>
    </source>
</evidence>
<keyword evidence="5" id="KW-0762">Sugar transport</keyword>
<evidence type="ECO:0000256" key="9">
    <source>
        <dbReference type="ARBA" id="ARBA00023065"/>
    </source>
</evidence>
<dbReference type="InterPro" id="IPR003715">
    <property type="entry name" value="Poly_export_N"/>
</dbReference>
<gene>
    <name evidence="18" type="ORF">GCWU000325_01698</name>
</gene>
<dbReference type="eggNOG" id="COG1596">
    <property type="taxonomic scope" value="Bacteria"/>
</dbReference>
<keyword evidence="15" id="KW-1133">Transmembrane helix</keyword>
<evidence type="ECO:0000256" key="1">
    <source>
        <dbReference type="ARBA" id="ARBA00004571"/>
    </source>
</evidence>
<dbReference type="Pfam" id="PF02563">
    <property type="entry name" value="Poly_export"/>
    <property type="match status" value="1"/>
</dbReference>
<keyword evidence="14" id="KW-0449">Lipoprotein</keyword>
<evidence type="ECO:0000256" key="4">
    <source>
        <dbReference type="ARBA" id="ARBA00022452"/>
    </source>
</evidence>
<keyword evidence="12" id="KW-0564">Palmitate</keyword>
<keyword evidence="7" id="KW-0732">Signal</keyword>
<proteinExistence type="inferred from homology"/>
<protein>
    <submittedName>
        <fullName evidence="18">Polysaccharide biosynthesis/export protein</fullName>
    </submittedName>
</protein>
<keyword evidence="6 15" id="KW-0812">Transmembrane</keyword>
<evidence type="ECO:0000256" key="2">
    <source>
        <dbReference type="ARBA" id="ARBA00009450"/>
    </source>
</evidence>
<sequence>MAQILKKQQNMRKFYLFLAGILLLVTSCKTPEKILYFQDVQPGDEIPTQTLSALSFQPGDKINIYIASATTPAQAKRFNLSETGGGANGNTPYIIDENGVVEIPGLGRVLIGGLTRAEAVKRISDALHKGILNDAVVTITPYDRYITILGEVNRPGRIEINKDHFTILEAIGAANDLTIQANRDPILVIRQEGDISKTYSINLRSKDLLSSPVYNLKPNDVIYVQPNTVRMAQSTFNENSFRQVATWISLSSLLLSMGILIFRK</sequence>
<keyword evidence="13" id="KW-0998">Cell outer membrane</keyword>
<comment type="caution">
    <text evidence="18">The sequence shown here is derived from an EMBL/GenBank/DDBJ whole genome shotgun (WGS) entry which is preliminary data.</text>
</comment>
<evidence type="ECO:0000256" key="11">
    <source>
        <dbReference type="ARBA" id="ARBA00023136"/>
    </source>
</evidence>
<dbReference type="GO" id="GO:0015159">
    <property type="term" value="F:polysaccharide transmembrane transporter activity"/>
    <property type="evidence" value="ECO:0007669"/>
    <property type="project" value="InterPro"/>
</dbReference>
<keyword evidence="8" id="KW-0625">Polysaccharide transport</keyword>
<dbReference type="HOGENOM" id="CLU_038343_1_0_10"/>
<name>C9LHN2_9BACT</name>
<dbReference type="GO" id="GO:0046930">
    <property type="term" value="C:pore complex"/>
    <property type="evidence" value="ECO:0007669"/>
    <property type="project" value="UniProtKB-KW"/>
</dbReference>
<keyword evidence="19" id="KW-1185">Reference proteome</keyword>
<dbReference type="Pfam" id="PF22461">
    <property type="entry name" value="SLBB_2"/>
    <property type="match status" value="1"/>
</dbReference>
<feature type="transmembrane region" description="Helical" evidence="15">
    <location>
        <begin position="244"/>
        <end position="262"/>
    </location>
</feature>
<dbReference type="GO" id="GO:0015288">
    <property type="term" value="F:porin activity"/>
    <property type="evidence" value="ECO:0007669"/>
    <property type="project" value="UniProtKB-KW"/>
</dbReference>
<evidence type="ECO:0000256" key="8">
    <source>
        <dbReference type="ARBA" id="ARBA00023047"/>
    </source>
</evidence>
<dbReference type="AlphaFoldDB" id="C9LHN2"/>
<dbReference type="PANTHER" id="PTHR33619">
    <property type="entry name" value="POLYSACCHARIDE EXPORT PROTEIN GFCE-RELATED"/>
    <property type="match status" value="1"/>
</dbReference>
<evidence type="ECO:0000256" key="5">
    <source>
        <dbReference type="ARBA" id="ARBA00022597"/>
    </source>
</evidence>
<dbReference type="GO" id="GO:0009279">
    <property type="term" value="C:cell outer membrane"/>
    <property type="evidence" value="ECO:0007669"/>
    <property type="project" value="UniProtKB-SubCell"/>
</dbReference>
<dbReference type="PROSITE" id="PS51257">
    <property type="entry name" value="PROKAR_LIPOPROTEIN"/>
    <property type="match status" value="1"/>
</dbReference>
<accession>C9LHN2</accession>
<organism evidence="18 19">
    <name type="scientific">Alloprevotella tannerae ATCC 51259</name>
    <dbReference type="NCBI Taxonomy" id="626522"/>
    <lineage>
        <taxon>Bacteria</taxon>
        <taxon>Pseudomonadati</taxon>
        <taxon>Bacteroidota</taxon>
        <taxon>Bacteroidia</taxon>
        <taxon>Bacteroidales</taxon>
        <taxon>Prevotellaceae</taxon>
        <taxon>Alloprevotella</taxon>
    </lineage>
</organism>
<dbReference type="GO" id="GO:0006811">
    <property type="term" value="P:monoatomic ion transport"/>
    <property type="evidence" value="ECO:0007669"/>
    <property type="project" value="UniProtKB-KW"/>
</dbReference>
<dbReference type="InterPro" id="IPR054765">
    <property type="entry name" value="SLBB_dom"/>
</dbReference>
<evidence type="ECO:0000256" key="12">
    <source>
        <dbReference type="ARBA" id="ARBA00023139"/>
    </source>
</evidence>
<dbReference type="STRING" id="626522.GCWU000325_01698"/>
<dbReference type="Gene3D" id="3.30.1950.10">
    <property type="entry name" value="wza like domain"/>
    <property type="match status" value="1"/>
</dbReference>
<keyword evidence="9" id="KW-0406">Ion transport</keyword>
<reference evidence="18" key="1">
    <citation type="submission" date="2009-09" db="EMBL/GenBank/DDBJ databases">
        <authorList>
            <person name="Weinstock G."/>
            <person name="Sodergren E."/>
            <person name="Clifton S."/>
            <person name="Fulton L."/>
            <person name="Fulton B."/>
            <person name="Courtney L."/>
            <person name="Fronick C."/>
            <person name="Harrison M."/>
            <person name="Strong C."/>
            <person name="Farmer C."/>
            <person name="Delahaunty K."/>
            <person name="Markovic C."/>
            <person name="Hall O."/>
            <person name="Minx P."/>
            <person name="Tomlinson C."/>
            <person name="Mitreva M."/>
            <person name="Nelson J."/>
            <person name="Hou S."/>
            <person name="Wollam A."/>
            <person name="Pepin K.H."/>
            <person name="Johnson M."/>
            <person name="Bhonagiri V."/>
            <person name="Nash W.E."/>
            <person name="Warren W."/>
            <person name="Chinwalla A."/>
            <person name="Mardis E.R."/>
            <person name="Wilson R.K."/>
        </authorList>
    </citation>
    <scope>NUCLEOTIDE SEQUENCE [LARGE SCALE GENOMIC DNA]</scope>
    <source>
        <strain evidence="18">ATCC 51259</strain>
    </source>
</reference>
<keyword evidence="10" id="KW-0626">Porin</keyword>
<evidence type="ECO:0000259" key="17">
    <source>
        <dbReference type="Pfam" id="PF22461"/>
    </source>
</evidence>
<evidence type="ECO:0000256" key="13">
    <source>
        <dbReference type="ARBA" id="ARBA00023237"/>
    </source>
</evidence>
<feature type="domain" description="Polysaccharide export protein N-terminal" evidence="16">
    <location>
        <begin position="54"/>
        <end position="140"/>
    </location>
</feature>
<evidence type="ECO:0000313" key="19">
    <source>
        <dbReference type="Proteomes" id="UP000003460"/>
    </source>
</evidence>
<evidence type="ECO:0000256" key="3">
    <source>
        <dbReference type="ARBA" id="ARBA00022448"/>
    </source>
</evidence>
<evidence type="ECO:0000313" key="18">
    <source>
        <dbReference type="EMBL" id="EEX71386.1"/>
    </source>
</evidence>
<comment type="similarity">
    <text evidence="2">Belongs to the BexD/CtrA/VexA family.</text>
</comment>
<evidence type="ECO:0000256" key="7">
    <source>
        <dbReference type="ARBA" id="ARBA00022729"/>
    </source>
</evidence>
<dbReference type="PANTHER" id="PTHR33619:SF3">
    <property type="entry name" value="POLYSACCHARIDE EXPORT PROTEIN GFCE-RELATED"/>
    <property type="match status" value="1"/>
</dbReference>
<dbReference type="Proteomes" id="UP000003460">
    <property type="component" value="Unassembled WGS sequence"/>
</dbReference>